<evidence type="ECO:0000313" key="3">
    <source>
        <dbReference type="Ensembl" id="ENSTGUP00000035396.1"/>
    </source>
</evidence>
<evidence type="ECO:0000313" key="4">
    <source>
        <dbReference type="Proteomes" id="UP000007754"/>
    </source>
</evidence>
<dbReference type="Proteomes" id="UP000007754">
    <property type="component" value="Chromosome 4A"/>
</dbReference>
<dbReference type="InterPro" id="IPR026508">
    <property type="entry name" value="TMEM164"/>
</dbReference>
<dbReference type="Ensembl" id="ENSTGUT00000024689.1">
    <property type="protein sequence ID" value="ENSTGUP00000035396.1"/>
    <property type="gene ID" value="ENSTGUG00000019246.1"/>
</dbReference>
<sequence>GRGGGGRGRNQGQQAGGRRGGGARTAEGRRRWGAEGGGRSRAGGRSGRPGAANSGARPFFGVSQARRWGDAAAPGKGRASRGERPARSGPESRPCRSCRRAQRRFLFPAPRRGRRHGRGRRACRSLTAARPRRYRARGCGGRGGTAGRAEGLDTGLAAGKGSPGRGGRGERWAAEPGGERVWSWQAPCSCGLCLPQAAACGSPPGSGRDGKKCPCPGRSCPLLTEPGREGLQRERLVLAFRASSARQCFGFDSALLLPVPGEEVPAMSRYSLHNLLDWMYGGVDPSFAGNGGPECAAFLSGRQRLLESLVFLSVGTVEILVSLWKLRQQHVQELENLLQQPQTKQESLGKNALLVLLCLIFGLEVGFKFATRTVIYLLNPCHVVTVMQIFLLACPPCRTAMILFRLQMHMLNGALLALLFPVVNTRLLPFEMEIYYIQHVMLYVVPIYLLHKGGYRSEFEQHVVPSHLRSFLWALVPNLGIWTSDCHDHDSWETHNPAVSQCCPHLQMEHGLA</sequence>
<reference evidence="3 4" key="1">
    <citation type="journal article" date="2010" name="Nature">
        <title>The genome of a songbird.</title>
        <authorList>
            <person name="Warren W.C."/>
            <person name="Clayton D.F."/>
            <person name="Ellegren H."/>
            <person name="Arnold A.P."/>
            <person name="Hillier L.W."/>
            <person name="Kunstner A."/>
            <person name="Searle S."/>
            <person name="White S."/>
            <person name="Vilella A.J."/>
            <person name="Fairley S."/>
            <person name="Heger A."/>
            <person name="Kong L."/>
            <person name="Ponting C.P."/>
            <person name="Jarvis E.D."/>
            <person name="Mello C.V."/>
            <person name="Minx P."/>
            <person name="Lovell P."/>
            <person name="Velho T.A."/>
            <person name="Ferris M."/>
            <person name="Balakrishnan C.N."/>
            <person name="Sinha S."/>
            <person name="Blatti C."/>
            <person name="London S.E."/>
            <person name="Li Y."/>
            <person name="Lin Y.C."/>
            <person name="George J."/>
            <person name="Sweedler J."/>
            <person name="Southey B."/>
            <person name="Gunaratne P."/>
            <person name="Watson M."/>
            <person name="Nam K."/>
            <person name="Backstrom N."/>
            <person name="Smeds L."/>
            <person name="Nabholz B."/>
            <person name="Itoh Y."/>
            <person name="Whitney O."/>
            <person name="Pfenning A.R."/>
            <person name="Howard J."/>
            <person name="Volker M."/>
            <person name="Skinner B.M."/>
            <person name="Griffin D.K."/>
            <person name="Ye L."/>
            <person name="McLaren W.M."/>
            <person name="Flicek P."/>
            <person name="Quesada V."/>
            <person name="Velasco G."/>
            <person name="Lopez-Otin C."/>
            <person name="Puente X.S."/>
            <person name="Olender T."/>
            <person name="Lancet D."/>
            <person name="Smit A.F."/>
            <person name="Hubley R."/>
            <person name="Konkel M.K."/>
            <person name="Walker J.A."/>
            <person name="Batzer M.A."/>
            <person name="Gu W."/>
            <person name="Pollock D.D."/>
            <person name="Chen L."/>
            <person name="Cheng Z."/>
            <person name="Eichler E.E."/>
            <person name="Stapley J."/>
            <person name="Slate J."/>
            <person name="Ekblom R."/>
            <person name="Birkhead T."/>
            <person name="Burke T."/>
            <person name="Burt D."/>
            <person name="Scharff C."/>
            <person name="Adam I."/>
            <person name="Richard H."/>
            <person name="Sultan M."/>
            <person name="Soldatov A."/>
            <person name="Lehrach H."/>
            <person name="Edwards S.V."/>
            <person name="Yang S.P."/>
            <person name="Li X."/>
            <person name="Graves T."/>
            <person name="Fulton L."/>
            <person name="Nelson J."/>
            <person name="Chinwalla A."/>
            <person name="Hou S."/>
            <person name="Mardis E.R."/>
            <person name="Wilson R.K."/>
        </authorList>
    </citation>
    <scope>NUCLEOTIDE SEQUENCE [LARGE SCALE GENOMIC DNA]</scope>
</reference>
<protein>
    <submittedName>
        <fullName evidence="3">Transmembrane protein 164</fullName>
    </submittedName>
</protein>
<dbReference type="Pfam" id="PF14808">
    <property type="entry name" value="TMEM164"/>
    <property type="match status" value="1"/>
</dbReference>
<keyword evidence="2" id="KW-1133">Transmembrane helix</keyword>
<reference evidence="3" key="2">
    <citation type="submission" date="2025-08" db="UniProtKB">
        <authorList>
            <consortium name="Ensembl"/>
        </authorList>
    </citation>
    <scope>IDENTIFICATION</scope>
</reference>
<reference evidence="3" key="3">
    <citation type="submission" date="2025-09" db="UniProtKB">
        <authorList>
            <consortium name="Ensembl"/>
        </authorList>
    </citation>
    <scope>IDENTIFICATION</scope>
</reference>
<feature type="transmembrane region" description="Helical" evidence="2">
    <location>
        <begin position="373"/>
        <end position="394"/>
    </location>
</feature>
<proteinExistence type="predicted"/>
<feature type="region of interest" description="Disordered" evidence="1">
    <location>
        <begin position="135"/>
        <end position="173"/>
    </location>
</feature>
<dbReference type="PANTHER" id="PTHR20948">
    <property type="entry name" value="TRANSMEMBRANE PROTEIN 164"/>
    <property type="match status" value="1"/>
</dbReference>
<dbReference type="AlphaFoldDB" id="A0A674HMB4"/>
<feature type="compositionally biased region" description="Gly residues" evidence="1">
    <location>
        <begin position="1"/>
        <end position="23"/>
    </location>
</feature>
<feature type="compositionally biased region" description="Gly residues" evidence="1">
    <location>
        <begin position="34"/>
        <end position="47"/>
    </location>
</feature>
<feature type="compositionally biased region" description="Low complexity" evidence="1">
    <location>
        <begin position="48"/>
        <end position="57"/>
    </location>
</feature>
<organism evidence="3 4">
    <name type="scientific">Taeniopygia guttata</name>
    <name type="common">Zebra finch</name>
    <name type="synonym">Poephila guttata</name>
    <dbReference type="NCBI Taxonomy" id="59729"/>
    <lineage>
        <taxon>Eukaryota</taxon>
        <taxon>Metazoa</taxon>
        <taxon>Chordata</taxon>
        <taxon>Craniata</taxon>
        <taxon>Vertebrata</taxon>
        <taxon>Euteleostomi</taxon>
        <taxon>Archelosauria</taxon>
        <taxon>Archosauria</taxon>
        <taxon>Dinosauria</taxon>
        <taxon>Saurischia</taxon>
        <taxon>Theropoda</taxon>
        <taxon>Coelurosauria</taxon>
        <taxon>Aves</taxon>
        <taxon>Neognathae</taxon>
        <taxon>Neoaves</taxon>
        <taxon>Telluraves</taxon>
        <taxon>Australaves</taxon>
        <taxon>Passeriformes</taxon>
        <taxon>Passeroidea</taxon>
        <taxon>Estrildidae</taxon>
        <taxon>Estrildinae</taxon>
        <taxon>Taeniopygia</taxon>
    </lineage>
</organism>
<keyword evidence="2" id="KW-0812">Transmembrane</keyword>
<evidence type="ECO:0000256" key="2">
    <source>
        <dbReference type="SAM" id="Phobius"/>
    </source>
</evidence>
<gene>
    <name evidence="3" type="primary">TMEM164</name>
</gene>
<dbReference type="InParanoid" id="A0A674HMB4"/>
<keyword evidence="4" id="KW-1185">Reference proteome</keyword>
<evidence type="ECO:0000256" key="1">
    <source>
        <dbReference type="SAM" id="MobiDB-lite"/>
    </source>
</evidence>
<dbReference type="PANTHER" id="PTHR20948:SF2">
    <property type="entry name" value="TRANSMEMBRANE PROTEIN 164"/>
    <property type="match status" value="1"/>
</dbReference>
<feature type="transmembrane region" description="Helical" evidence="2">
    <location>
        <begin position="406"/>
        <end position="423"/>
    </location>
</feature>
<name>A0A674HMB4_TAEGU</name>
<feature type="region of interest" description="Disordered" evidence="1">
    <location>
        <begin position="1"/>
        <end position="98"/>
    </location>
</feature>
<feature type="transmembrane region" description="Helical" evidence="2">
    <location>
        <begin position="435"/>
        <end position="451"/>
    </location>
</feature>
<accession>A0A674HMB4</accession>
<dbReference type="GeneTree" id="ENSGT00390000007430"/>
<keyword evidence="2" id="KW-0472">Membrane</keyword>